<name>A0ABN7T835_OIKDI</name>
<gene>
    <name evidence="1" type="ORF">OKIOD_LOCUS16614</name>
</gene>
<dbReference type="Proteomes" id="UP001158576">
    <property type="component" value="Chromosome 2"/>
</dbReference>
<dbReference type="EMBL" id="OU015567">
    <property type="protein sequence ID" value="CAG5113759.1"/>
    <property type="molecule type" value="Genomic_DNA"/>
</dbReference>
<protein>
    <submittedName>
        <fullName evidence="1">Oidioi.mRNA.OKI2018_I69.chr2.g7849.t1.cds</fullName>
    </submittedName>
</protein>
<organism evidence="1 2">
    <name type="scientific">Oikopleura dioica</name>
    <name type="common">Tunicate</name>
    <dbReference type="NCBI Taxonomy" id="34765"/>
    <lineage>
        <taxon>Eukaryota</taxon>
        <taxon>Metazoa</taxon>
        <taxon>Chordata</taxon>
        <taxon>Tunicata</taxon>
        <taxon>Appendicularia</taxon>
        <taxon>Copelata</taxon>
        <taxon>Oikopleuridae</taxon>
        <taxon>Oikopleura</taxon>
    </lineage>
</organism>
<accession>A0ABN7T835</accession>
<keyword evidence="2" id="KW-1185">Reference proteome</keyword>
<reference evidence="1 2" key="1">
    <citation type="submission" date="2021-04" db="EMBL/GenBank/DDBJ databases">
        <authorList>
            <person name="Bliznina A."/>
        </authorList>
    </citation>
    <scope>NUCLEOTIDE SEQUENCE [LARGE SCALE GENOMIC DNA]</scope>
</reference>
<proteinExistence type="predicted"/>
<sequence length="107" mass="12338">MTITASPVRLRLNSGPRLQIDDDYSEKVRRFSLVLDEEVPKNSPIKKIKNKLKKMLKLQKNSTNTPKSLFLEEKDDSDSEKINFNISVIHNSSGNSLVFWEESYNPL</sequence>
<evidence type="ECO:0000313" key="1">
    <source>
        <dbReference type="EMBL" id="CAG5113759.1"/>
    </source>
</evidence>
<evidence type="ECO:0000313" key="2">
    <source>
        <dbReference type="Proteomes" id="UP001158576"/>
    </source>
</evidence>